<sequence length="95" mass="11140">MAGDSDNVLPIPNPRLLDKLTQTEVKNHFRNQFLGKMIQFDISHYELENFLTQKLLGRDLLYVTFEEIRSFGISYGSAKRLCEEITRLKQLFQNC</sequence>
<organism evidence="1 2">
    <name type="scientific">Funneliformis mosseae</name>
    <name type="common">Endomycorrhizal fungus</name>
    <name type="synonym">Glomus mosseae</name>
    <dbReference type="NCBI Taxonomy" id="27381"/>
    <lineage>
        <taxon>Eukaryota</taxon>
        <taxon>Fungi</taxon>
        <taxon>Fungi incertae sedis</taxon>
        <taxon>Mucoromycota</taxon>
        <taxon>Glomeromycotina</taxon>
        <taxon>Glomeromycetes</taxon>
        <taxon>Glomerales</taxon>
        <taxon>Glomeraceae</taxon>
        <taxon>Funneliformis</taxon>
    </lineage>
</organism>
<keyword evidence="2" id="KW-1185">Reference proteome</keyword>
<name>A0A9N9ER27_FUNMO</name>
<protein>
    <submittedName>
        <fullName evidence="1">12098_t:CDS:1</fullName>
    </submittedName>
</protein>
<evidence type="ECO:0000313" key="2">
    <source>
        <dbReference type="Proteomes" id="UP000789375"/>
    </source>
</evidence>
<gene>
    <name evidence="1" type="ORF">FMOSSE_LOCUS13208</name>
</gene>
<dbReference type="Gene3D" id="1.10.150.50">
    <property type="entry name" value="Transcription Factor, Ets-1"/>
    <property type="match status" value="1"/>
</dbReference>
<dbReference type="InterPro" id="IPR013761">
    <property type="entry name" value="SAM/pointed_sf"/>
</dbReference>
<accession>A0A9N9ER27</accession>
<reference evidence="1" key="1">
    <citation type="submission" date="2021-06" db="EMBL/GenBank/DDBJ databases">
        <authorList>
            <person name="Kallberg Y."/>
            <person name="Tangrot J."/>
            <person name="Rosling A."/>
        </authorList>
    </citation>
    <scope>NUCLEOTIDE SEQUENCE</scope>
    <source>
        <strain evidence="1">87-6 pot B 2015</strain>
    </source>
</reference>
<comment type="caution">
    <text evidence="1">The sequence shown here is derived from an EMBL/GenBank/DDBJ whole genome shotgun (WGS) entry which is preliminary data.</text>
</comment>
<evidence type="ECO:0000313" key="1">
    <source>
        <dbReference type="EMBL" id="CAG8688268.1"/>
    </source>
</evidence>
<dbReference type="Proteomes" id="UP000789375">
    <property type="component" value="Unassembled WGS sequence"/>
</dbReference>
<dbReference type="EMBL" id="CAJVPP010007411">
    <property type="protein sequence ID" value="CAG8688268.1"/>
    <property type="molecule type" value="Genomic_DNA"/>
</dbReference>
<dbReference type="AlphaFoldDB" id="A0A9N9ER27"/>
<proteinExistence type="predicted"/>